<organism evidence="1 2">
    <name type="scientific">Reticulomyxa filosa</name>
    <dbReference type="NCBI Taxonomy" id="46433"/>
    <lineage>
        <taxon>Eukaryota</taxon>
        <taxon>Sar</taxon>
        <taxon>Rhizaria</taxon>
        <taxon>Retaria</taxon>
        <taxon>Foraminifera</taxon>
        <taxon>Monothalamids</taxon>
        <taxon>Reticulomyxidae</taxon>
        <taxon>Reticulomyxa</taxon>
    </lineage>
</organism>
<keyword evidence="2" id="KW-1185">Reference proteome</keyword>
<evidence type="ECO:0000313" key="1">
    <source>
        <dbReference type="EMBL" id="ETO22986.1"/>
    </source>
</evidence>
<dbReference type="AlphaFoldDB" id="X6NAE5"/>
<proteinExistence type="predicted"/>
<dbReference type="Gene3D" id="3.40.50.1460">
    <property type="match status" value="1"/>
</dbReference>
<sequence>MNNNGNNRRAFEYSKNIYLEYMVEMNNLINVKEEINNGIIMNHIFVIFSTTPGKLIFDSMDFYKGSHFTECFCNVISQNIIFIKPLKDNLRLISKSIKQKALIRQIIQTTTTCDRHVLLYNNCYYHLLYANVEIDQNYLWIMDPSK</sequence>
<comment type="caution">
    <text evidence="1">The sequence shown here is derived from an EMBL/GenBank/DDBJ whole genome shotgun (WGS) entry which is preliminary data.</text>
</comment>
<name>X6NAE5_RETFI</name>
<dbReference type="Proteomes" id="UP000023152">
    <property type="component" value="Unassembled WGS sequence"/>
</dbReference>
<gene>
    <name evidence="1" type="ORF">RFI_14199</name>
</gene>
<evidence type="ECO:0000313" key="2">
    <source>
        <dbReference type="Proteomes" id="UP000023152"/>
    </source>
</evidence>
<reference evidence="1 2" key="1">
    <citation type="journal article" date="2013" name="Curr. Biol.">
        <title>The Genome of the Foraminiferan Reticulomyxa filosa.</title>
        <authorList>
            <person name="Glockner G."/>
            <person name="Hulsmann N."/>
            <person name="Schleicher M."/>
            <person name="Noegel A.A."/>
            <person name="Eichinger L."/>
            <person name="Gallinger C."/>
            <person name="Pawlowski J."/>
            <person name="Sierra R."/>
            <person name="Euteneuer U."/>
            <person name="Pillet L."/>
            <person name="Moustafa A."/>
            <person name="Platzer M."/>
            <person name="Groth M."/>
            <person name="Szafranski K."/>
            <person name="Schliwa M."/>
        </authorList>
    </citation>
    <scope>NUCLEOTIDE SEQUENCE [LARGE SCALE GENOMIC DNA]</scope>
</reference>
<dbReference type="EMBL" id="ASPP01010321">
    <property type="protein sequence ID" value="ETO22986.1"/>
    <property type="molecule type" value="Genomic_DNA"/>
</dbReference>
<accession>X6NAE5</accession>
<protein>
    <submittedName>
        <fullName evidence="1">Uncharacterized protein</fullName>
    </submittedName>
</protein>